<dbReference type="GO" id="GO:0016192">
    <property type="term" value="P:vesicle-mediated transport"/>
    <property type="evidence" value="ECO:0007669"/>
    <property type="project" value="UniProtKB-KW"/>
</dbReference>
<feature type="non-terminal residue" evidence="7">
    <location>
        <position position="1"/>
    </location>
</feature>
<evidence type="ECO:0000256" key="3">
    <source>
        <dbReference type="ARBA" id="ARBA00022448"/>
    </source>
</evidence>
<protein>
    <recommendedName>
        <fullName evidence="6">Sec16 Sec23-binding domain-containing protein</fullName>
    </recommendedName>
</protein>
<comment type="subcellular location">
    <subcellularLocation>
        <location evidence="1">Endoplasmic reticulum</location>
    </subcellularLocation>
</comment>
<dbReference type="PANTHER" id="PTHR13402:SF6">
    <property type="entry name" value="SECRETORY 16, ISOFORM I"/>
    <property type="match status" value="1"/>
</dbReference>
<dbReference type="Proteomes" id="UP000652761">
    <property type="component" value="Unassembled WGS sequence"/>
</dbReference>
<organism evidence="7 8">
    <name type="scientific">Colocasia esculenta</name>
    <name type="common">Wild taro</name>
    <name type="synonym">Arum esculentum</name>
    <dbReference type="NCBI Taxonomy" id="4460"/>
    <lineage>
        <taxon>Eukaryota</taxon>
        <taxon>Viridiplantae</taxon>
        <taxon>Streptophyta</taxon>
        <taxon>Embryophyta</taxon>
        <taxon>Tracheophyta</taxon>
        <taxon>Spermatophyta</taxon>
        <taxon>Magnoliopsida</taxon>
        <taxon>Liliopsida</taxon>
        <taxon>Araceae</taxon>
        <taxon>Aroideae</taxon>
        <taxon>Colocasieae</taxon>
        <taxon>Colocasia</taxon>
    </lineage>
</organism>
<feature type="domain" description="Sec16 Sec23-binding" evidence="6">
    <location>
        <begin position="6"/>
        <end position="89"/>
    </location>
</feature>
<sequence length="118" mass="13665">EADSPEVTTAHTGYLVAEAKFESYSDKARLCLIMADHWKCPRTYASPEAIQRTELYEYSKVLGNSQFILLPFEPYKLVYAYILAEDGEFLGALIKTFKASFRPLFDELSMFLTLMWWD</sequence>
<gene>
    <name evidence="7" type="ORF">Taro_026969</name>
</gene>
<dbReference type="GO" id="GO:0070973">
    <property type="term" value="P:protein localization to endoplasmic reticulum exit site"/>
    <property type="evidence" value="ECO:0007669"/>
    <property type="project" value="TreeGrafter"/>
</dbReference>
<evidence type="ECO:0000313" key="7">
    <source>
        <dbReference type="EMBL" id="MQL94309.1"/>
    </source>
</evidence>
<dbReference type="GO" id="GO:0012507">
    <property type="term" value="C:ER to Golgi transport vesicle membrane"/>
    <property type="evidence" value="ECO:0007669"/>
    <property type="project" value="TreeGrafter"/>
</dbReference>
<dbReference type="PANTHER" id="PTHR13402">
    <property type="entry name" value="RGPR-RELATED"/>
    <property type="match status" value="1"/>
</dbReference>
<comment type="similarity">
    <text evidence="2">Belongs to the SEC16 family.</text>
</comment>
<dbReference type="EMBL" id="NMUH01001660">
    <property type="protein sequence ID" value="MQL94309.1"/>
    <property type="molecule type" value="Genomic_DNA"/>
</dbReference>
<keyword evidence="4" id="KW-0256">Endoplasmic reticulum</keyword>
<dbReference type="GO" id="GO:0007030">
    <property type="term" value="P:Golgi organization"/>
    <property type="evidence" value="ECO:0007669"/>
    <property type="project" value="TreeGrafter"/>
</dbReference>
<evidence type="ECO:0000313" key="8">
    <source>
        <dbReference type="Proteomes" id="UP000652761"/>
    </source>
</evidence>
<proteinExistence type="inferred from homology"/>
<evidence type="ECO:0000256" key="5">
    <source>
        <dbReference type="ARBA" id="ARBA00022892"/>
    </source>
</evidence>
<dbReference type="AlphaFoldDB" id="A0A843VSW6"/>
<evidence type="ECO:0000256" key="4">
    <source>
        <dbReference type="ARBA" id="ARBA00022824"/>
    </source>
</evidence>
<reference evidence="7" key="1">
    <citation type="submission" date="2017-07" db="EMBL/GenBank/DDBJ databases">
        <title>Taro Niue Genome Assembly and Annotation.</title>
        <authorList>
            <person name="Atibalentja N."/>
            <person name="Keating K."/>
            <person name="Fields C.J."/>
        </authorList>
    </citation>
    <scope>NUCLEOTIDE SEQUENCE</scope>
    <source>
        <strain evidence="7">Niue_2</strain>
        <tissue evidence="7">Leaf</tissue>
    </source>
</reference>
<dbReference type="InterPro" id="IPR024298">
    <property type="entry name" value="Sec16_Sec23-bd"/>
</dbReference>
<evidence type="ECO:0000256" key="2">
    <source>
        <dbReference type="ARBA" id="ARBA00005927"/>
    </source>
</evidence>
<dbReference type="OrthoDB" id="904351at2759"/>
<comment type="caution">
    <text evidence="7">The sequence shown here is derived from an EMBL/GenBank/DDBJ whole genome shotgun (WGS) entry which is preliminary data.</text>
</comment>
<keyword evidence="5" id="KW-0931">ER-Golgi transport</keyword>
<keyword evidence="3" id="KW-0813">Transport</keyword>
<keyword evidence="8" id="KW-1185">Reference proteome</keyword>
<dbReference type="Pfam" id="PF12931">
    <property type="entry name" value="TPR_Sec16"/>
    <property type="match status" value="1"/>
</dbReference>
<evidence type="ECO:0000259" key="6">
    <source>
        <dbReference type="Pfam" id="PF12931"/>
    </source>
</evidence>
<name>A0A843VSW6_COLES</name>
<evidence type="ECO:0000256" key="1">
    <source>
        <dbReference type="ARBA" id="ARBA00004240"/>
    </source>
</evidence>
<accession>A0A843VSW6</accession>
<dbReference type="GO" id="GO:0070971">
    <property type="term" value="C:endoplasmic reticulum exit site"/>
    <property type="evidence" value="ECO:0007669"/>
    <property type="project" value="TreeGrafter"/>
</dbReference>